<evidence type="ECO:0000256" key="4">
    <source>
        <dbReference type="ARBA" id="ARBA00023163"/>
    </source>
</evidence>
<evidence type="ECO:0000256" key="2">
    <source>
        <dbReference type="ARBA" id="ARBA00005389"/>
    </source>
</evidence>
<sequence>MGEVEESSDKYDELQQSIEEFIESSRQIGIMVSDFQPGCQDFLNSKINSLIESMQSIEKSKKMVADVEVPLDIFQYIDQGRNPLLYTKDCLKKTLIKNEEVNAKVEAYKNFQTILETELKQELPQTMERHSQFLKQRHK</sequence>
<evidence type="ECO:0000256" key="3">
    <source>
        <dbReference type="ARBA" id="ARBA00023015"/>
    </source>
</evidence>
<name>T2M6V9_HYDVU</name>
<dbReference type="OMA" id="QYQRAKM"/>
<comment type="subunit">
    <text evidence="6">Component of the Mediator complex.</text>
</comment>
<dbReference type="InterPro" id="IPR019145">
    <property type="entry name" value="Mediator_Med10"/>
</dbReference>
<evidence type="ECO:0000256" key="1">
    <source>
        <dbReference type="ARBA" id="ARBA00004123"/>
    </source>
</evidence>
<comment type="subcellular location">
    <subcellularLocation>
        <location evidence="1 6">Nucleus</location>
    </subcellularLocation>
</comment>
<dbReference type="KEGG" id="hmg:100201365"/>
<reference evidence="7" key="1">
    <citation type="journal article" date="2013" name="Genome Biol. Evol.">
        <title>Punctuated emergences of genetic and phenotypic innovations in eumetazoan, bilaterian, euteleostome, and hominidae ancestors.</title>
        <authorList>
            <person name="Wenger Y."/>
            <person name="Galliot B."/>
        </authorList>
    </citation>
    <scope>NUCLEOTIDE SEQUENCE</scope>
    <source>
        <tissue evidence="7">Whole animals</tissue>
    </source>
</reference>
<dbReference type="Pfam" id="PF09748">
    <property type="entry name" value="Med10"/>
    <property type="match status" value="1"/>
</dbReference>
<dbReference type="OrthoDB" id="337270at2759"/>
<keyword evidence="3 6" id="KW-0805">Transcription regulation</keyword>
<dbReference type="AlphaFoldDB" id="T2M6V9"/>
<gene>
    <name evidence="6 7" type="primary">MED10</name>
</gene>
<keyword evidence="5 6" id="KW-0539">Nucleus</keyword>
<evidence type="ECO:0000313" key="7">
    <source>
        <dbReference type="EMBL" id="CDG67677.1"/>
    </source>
</evidence>
<accession>T2M6V9</accession>
<evidence type="ECO:0000256" key="5">
    <source>
        <dbReference type="ARBA" id="ARBA00023242"/>
    </source>
</evidence>
<dbReference type="GO" id="GO:0016592">
    <property type="term" value="C:mediator complex"/>
    <property type="evidence" value="ECO:0007669"/>
    <property type="project" value="InterPro"/>
</dbReference>
<evidence type="ECO:0000256" key="6">
    <source>
        <dbReference type="RuleBase" id="RU364146"/>
    </source>
</evidence>
<protein>
    <recommendedName>
        <fullName evidence="6">Mediator of RNA polymerase II transcription subunit 10</fullName>
    </recommendedName>
    <alternativeName>
        <fullName evidence="6">Mediator complex subunit 10</fullName>
    </alternativeName>
</protein>
<organism evidence="7">
    <name type="scientific">Hydra vulgaris</name>
    <name type="common">Hydra</name>
    <name type="synonym">Hydra attenuata</name>
    <dbReference type="NCBI Taxonomy" id="6087"/>
    <lineage>
        <taxon>Eukaryota</taxon>
        <taxon>Metazoa</taxon>
        <taxon>Cnidaria</taxon>
        <taxon>Hydrozoa</taxon>
        <taxon>Hydroidolina</taxon>
        <taxon>Anthoathecata</taxon>
        <taxon>Aplanulata</taxon>
        <taxon>Hydridae</taxon>
        <taxon>Hydra</taxon>
    </lineage>
</organism>
<dbReference type="GO" id="GO:0003712">
    <property type="term" value="F:transcription coregulator activity"/>
    <property type="evidence" value="ECO:0007669"/>
    <property type="project" value="InterPro"/>
</dbReference>
<dbReference type="GO" id="GO:0006357">
    <property type="term" value="P:regulation of transcription by RNA polymerase II"/>
    <property type="evidence" value="ECO:0007669"/>
    <property type="project" value="InterPro"/>
</dbReference>
<comment type="function">
    <text evidence="6">Component of the Mediator complex, a coactivator involved in the regulated transcription of nearly all RNA polymerase II-dependent genes. Mediator functions as a bridge to convey information from gene-specific regulatory proteins to the basal RNA polymerase II transcription machinery. Mediator is recruited to promoters by direct interactions with regulatory proteins and serves as a scaffold for the assembly of a functional preinitiation complex with RNA polymerase II and the general transcription factors.</text>
</comment>
<proteinExistence type="evidence at transcript level"/>
<keyword evidence="6" id="KW-0010">Activator</keyword>
<dbReference type="EMBL" id="HAAD01001445">
    <property type="protein sequence ID" value="CDG67677.1"/>
    <property type="molecule type" value="mRNA"/>
</dbReference>
<keyword evidence="4 6" id="KW-0804">Transcription</keyword>
<comment type="similarity">
    <text evidence="2 6">Belongs to the Mediator complex subunit 10 family.</text>
</comment>